<reference evidence="5 6" key="1">
    <citation type="submission" date="2018-06" db="EMBL/GenBank/DDBJ databases">
        <authorList>
            <consortium name="Pathogen Informatics"/>
            <person name="Doyle S."/>
        </authorList>
    </citation>
    <scope>NUCLEOTIDE SEQUENCE [LARGE SCALE GENOMIC DNA]</scope>
    <source>
        <strain evidence="5 6">NCTC12026</strain>
    </source>
</reference>
<evidence type="ECO:0000313" key="5">
    <source>
        <dbReference type="EMBL" id="SUC34225.1"/>
    </source>
</evidence>
<proteinExistence type="predicted"/>
<gene>
    <name evidence="5" type="ORF">NCTC12026_00556</name>
</gene>
<dbReference type="GO" id="GO:0016706">
    <property type="term" value="F:2-oxoglutarate-dependent dioxygenase activity"/>
    <property type="evidence" value="ECO:0007669"/>
    <property type="project" value="UniProtKB-ARBA"/>
</dbReference>
<dbReference type="SUPFAM" id="SSF51197">
    <property type="entry name" value="Clavaminate synthase-like"/>
    <property type="match status" value="1"/>
</dbReference>
<dbReference type="PANTHER" id="PTHR10696">
    <property type="entry name" value="GAMMA-BUTYROBETAINE HYDROXYLASE-RELATED"/>
    <property type="match status" value="1"/>
</dbReference>
<accession>A0A379FZW7</accession>
<dbReference type="InterPro" id="IPR050411">
    <property type="entry name" value="AlphaKG_dependent_hydroxylases"/>
</dbReference>
<keyword evidence="3" id="KW-0045">Antibiotic biosynthesis</keyword>
<dbReference type="RefSeq" id="WP_112835991.1">
    <property type="nucleotide sequence ID" value="NZ_UGUA01000002.1"/>
</dbReference>
<keyword evidence="5" id="KW-0223">Dioxygenase</keyword>
<dbReference type="InterPro" id="IPR042098">
    <property type="entry name" value="TauD-like_sf"/>
</dbReference>
<protein>
    <submittedName>
        <fullName evidence="5">Taurine dioxygenase</fullName>
    </submittedName>
</protein>
<dbReference type="AlphaFoldDB" id="A0A379FZW7"/>
<dbReference type="InterPro" id="IPR003819">
    <property type="entry name" value="TauD/TfdA-like"/>
</dbReference>
<dbReference type="PANTHER" id="PTHR10696:SF56">
    <property type="entry name" value="TAUD_TFDA-LIKE DOMAIN-CONTAINING PROTEIN"/>
    <property type="match status" value="1"/>
</dbReference>
<evidence type="ECO:0000313" key="6">
    <source>
        <dbReference type="Proteomes" id="UP000255129"/>
    </source>
</evidence>
<evidence type="ECO:0000256" key="1">
    <source>
        <dbReference type="ARBA" id="ARBA00001954"/>
    </source>
</evidence>
<dbReference type="OrthoDB" id="581608at2"/>
<name>A0A379FZW7_9GAMM</name>
<evidence type="ECO:0000256" key="3">
    <source>
        <dbReference type="ARBA" id="ARBA00023194"/>
    </source>
</evidence>
<evidence type="ECO:0000256" key="2">
    <source>
        <dbReference type="ARBA" id="ARBA00023002"/>
    </source>
</evidence>
<feature type="domain" description="TauD/TfdA-like" evidence="4">
    <location>
        <begin position="15"/>
        <end position="276"/>
    </location>
</feature>
<comment type="cofactor">
    <cofactor evidence="1">
        <name>Fe(2+)</name>
        <dbReference type="ChEBI" id="CHEBI:29033"/>
    </cofactor>
</comment>
<keyword evidence="2" id="KW-0560">Oxidoreductase</keyword>
<dbReference type="Proteomes" id="UP000255129">
    <property type="component" value="Unassembled WGS sequence"/>
</dbReference>
<evidence type="ECO:0000259" key="4">
    <source>
        <dbReference type="Pfam" id="PF02668"/>
    </source>
</evidence>
<sequence>MNATIKWQPMMSTGFGAKMSANDFMQTDTNNIKKLLMRQGFLVINKLKFDVIAFRDMYTQFGSIVERVEQHTEAEPECRDVMQLDGKKDRLLTGRNQLPFHADGGVLLSPVDQIFLYANEIKNMKFHGATIICDQVLALKEAPPHLIKILKHETFQVRALDRGCNIDISVDGWFDMEQEGWCNYPVFTDLGWIEQMLIYFPFNDGQQANWESRIVGFSKEETKKFFAELAEFIKQPRYSYKHYWENGDLLIMDNRRVLHEREEFEDDKIIRHLYRGQTTDYSLSE</sequence>
<dbReference type="Pfam" id="PF02668">
    <property type="entry name" value="TauD"/>
    <property type="match status" value="1"/>
</dbReference>
<organism evidence="5 6">
    <name type="scientific">Providencia rustigianii</name>
    <dbReference type="NCBI Taxonomy" id="158850"/>
    <lineage>
        <taxon>Bacteria</taxon>
        <taxon>Pseudomonadati</taxon>
        <taxon>Pseudomonadota</taxon>
        <taxon>Gammaproteobacteria</taxon>
        <taxon>Enterobacterales</taxon>
        <taxon>Morganellaceae</taxon>
        <taxon>Providencia</taxon>
    </lineage>
</organism>
<dbReference type="Gene3D" id="3.60.130.10">
    <property type="entry name" value="Clavaminate synthase-like"/>
    <property type="match status" value="1"/>
</dbReference>
<dbReference type="EMBL" id="UGUA01000002">
    <property type="protein sequence ID" value="SUC34225.1"/>
    <property type="molecule type" value="Genomic_DNA"/>
</dbReference>
<dbReference type="GO" id="GO:0017000">
    <property type="term" value="P:antibiotic biosynthetic process"/>
    <property type="evidence" value="ECO:0007669"/>
    <property type="project" value="UniProtKB-KW"/>
</dbReference>